<dbReference type="InterPro" id="IPR008537">
    <property type="entry name" value="DUF819"/>
</dbReference>
<dbReference type="GeneID" id="25740923"/>
<dbReference type="PANTHER" id="PTHR34289:SF3">
    <property type="entry name" value="PROTEIN, PUTATIVE (DUF819)-RELATED"/>
    <property type="match status" value="1"/>
</dbReference>
<evidence type="ECO:0008006" key="5">
    <source>
        <dbReference type="Google" id="ProtNLM"/>
    </source>
</evidence>
<protein>
    <recommendedName>
        <fullName evidence="5">DUF819 family protein</fullName>
    </recommendedName>
</protein>
<feature type="transmembrane region" description="Helical" evidence="2">
    <location>
        <begin position="77"/>
        <end position="99"/>
    </location>
</feature>
<dbReference type="EMBL" id="KK101705">
    <property type="protein sequence ID" value="KIY99914.1"/>
    <property type="molecule type" value="Genomic_DNA"/>
</dbReference>
<keyword evidence="4" id="KW-1185">Reference proteome</keyword>
<name>A0A0D2M9C5_9CHLO</name>
<feature type="region of interest" description="Disordered" evidence="1">
    <location>
        <begin position="172"/>
        <end position="191"/>
    </location>
</feature>
<evidence type="ECO:0000256" key="2">
    <source>
        <dbReference type="SAM" id="Phobius"/>
    </source>
</evidence>
<feature type="transmembrane region" description="Helical" evidence="2">
    <location>
        <begin position="286"/>
        <end position="309"/>
    </location>
</feature>
<feature type="transmembrane region" description="Helical" evidence="2">
    <location>
        <begin position="48"/>
        <end position="65"/>
    </location>
</feature>
<feature type="transmembrane region" description="Helical" evidence="2">
    <location>
        <begin position="258"/>
        <end position="279"/>
    </location>
</feature>
<evidence type="ECO:0000313" key="3">
    <source>
        <dbReference type="EMBL" id="KIY99914.1"/>
    </source>
</evidence>
<feature type="transmembrane region" description="Helical" evidence="2">
    <location>
        <begin position="343"/>
        <end position="366"/>
    </location>
</feature>
<accession>A0A0D2M9C5</accession>
<dbReference type="KEGG" id="mng:MNEG_8047"/>
<dbReference type="AlphaFoldDB" id="A0A0D2M9C5"/>
<dbReference type="RefSeq" id="XP_013898934.1">
    <property type="nucleotide sequence ID" value="XM_014043480.1"/>
</dbReference>
<dbReference type="OrthoDB" id="45797at2759"/>
<dbReference type="PANTHER" id="PTHR34289">
    <property type="entry name" value="PROTEIN, PUTATIVE (DUF819)-RELATED"/>
    <property type="match status" value="1"/>
</dbReference>
<dbReference type="STRING" id="145388.A0A0D2M9C5"/>
<gene>
    <name evidence="3" type="ORF">MNEG_8047</name>
</gene>
<sequence>MWAERNTRIGKELSGALVATLAGMALANCGYLPAPASAAHAGPAEVGAVFKFLLPLAIPMLLLSADLRRIIGETGRLLPAFLLGAACTAAGSVLAMALFPLTPLGEDGWRIAAALTARHIGGAVNYMAVSEALSITPSTFGAGLAADDLILTLYFTALYSLAKNIPPDAGDGGSAPAGAGGAGAAGPGSGGGHGGGAERVINVPQGMAAVALSSVVCYLGTQLATAWAMPSQSITLITGITVAEAVAFSWPWMTQGALLQAAMGLVFFAAVGASANVGLVLRTAPVLFAFSAIALGAHLALLLGLGHLAGFSRRDLLLASNANIGGPSTVAGMAAAKGWRSQLVPAILTSTLGYALGTFIGIGLGHTAMRPLCVLR</sequence>
<evidence type="ECO:0000313" key="4">
    <source>
        <dbReference type="Proteomes" id="UP000054498"/>
    </source>
</evidence>
<evidence type="ECO:0000256" key="1">
    <source>
        <dbReference type="SAM" id="MobiDB-lite"/>
    </source>
</evidence>
<keyword evidence="2" id="KW-0812">Transmembrane</keyword>
<organism evidence="3 4">
    <name type="scientific">Monoraphidium neglectum</name>
    <dbReference type="NCBI Taxonomy" id="145388"/>
    <lineage>
        <taxon>Eukaryota</taxon>
        <taxon>Viridiplantae</taxon>
        <taxon>Chlorophyta</taxon>
        <taxon>core chlorophytes</taxon>
        <taxon>Chlorophyceae</taxon>
        <taxon>CS clade</taxon>
        <taxon>Sphaeropleales</taxon>
        <taxon>Selenastraceae</taxon>
        <taxon>Monoraphidium</taxon>
    </lineage>
</organism>
<keyword evidence="2" id="KW-0472">Membrane</keyword>
<reference evidence="3 4" key="1">
    <citation type="journal article" date="2013" name="BMC Genomics">
        <title>Reconstruction of the lipid metabolism for the microalga Monoraphidium neglectum from its genome sequence reveals characteristics suitable for biofuel production.</title>
        <authorList>
            <person name="Bogen C."/>
            <person name="Al-Dilaimi A."/>
            <person name="Albersmeier A."/>
            <person name="Wichmann J."/>
            <person name="Grundmann M."/>
            <person name="Rupp O."/>
            <person name="Lauersen K.J."/>
            <person name="Blifernez-Klassen O."/>
            <person name="Kalinowski J."/>
            <person name="Goesmann A."/>
            <person name="Mussgnug J.H."/>
            <person name="Kruse O."/>
        </authorList>
    </citation>
    <scope>NUCLEOTIDE SEQUENCE [LARGE SCALE GENOMIC DNA]</scope>
    <source>
        <strain evidence="3 4">SAG 48.87</strain>
    </source>
</reference>
<proteinExistence type="predicted"/>
<feature type="transmembrane region" description="Helical" evidence="2">
    <location>
        <begin position="207"/>
        <end position="227"/>
    </location>
</feature>
<keyword evidence="2" id="KW-1133">Transmembrane helix</keyword>
<dbReference type="Pfam" id="PF05684">
    <property type="entry name" value="DUF819"/>
    <property type="match status" value="1"/>
</dbReference>
<dbReference type="Proteomes" id="UP000054498">
    <property type="component" value="Unassembled WGS sequence"/>
</dbReference>